<comment type="subcellular location">
    <subcellularLocation>
        <location evidence="1">Membrane</location>
        <topology evidence="1">Multi-pass membrane protein</topology>
    </subcellularLocation>
</comment>
<dbReference type="GO" id="GO:1990573">
    <property type="term" value="P:potassium ion import across plasma membrane"/>
    <property type="evidence" value="ECO:0007669"/>
    <property type="project" value="TreeGrafter"/>
</dbReference>
<evidence type="ECO:0000256" key="5">
    <source>
        <dbReference type="ARBA" id="ARBA00023065"/>
    </source>
</evidence>
<gene>
    <name evidence="9" type="ORF">BD626DRAFT_495742</name>
</gene>
<feature type="transmembrane region" description="Helical" evidence="8">
    <location>
        <begin position="455"/>
        <end position="479"/>
    </location>
</feature>
<reference evidence="9 10" key="1">
    <citation type="journal article" date="2019" name="New Phytol.">
        <title>Comparative genomics reveals unique wood-decay strategies and fruiting body development in the Schizophyllaceae.</title>
        <authorList>
            <person name="Almasi E."/>
            <person name="Sahu N."/>
            <person name="Krizsan K."/>
            <person name="Balint B."/>
            <person name="Kovacs G.M."/>
            <person name="Kiss B."/>
            <person name="Cseklye J."/>
            <person name="Drula E."/>
            <person name="Henrissat B."/>
            <person name="Nagy I."/>
            <person name="Chovatia M."/>
            <person name="Adam C."/>
            <person name="LaButti K."/>
            <person name="Lipzen A."/>
            <person name="Riley R."/>
            <person name="Grigoriev I.V."/>
            <person name="Nagy L.G."/>
        </authorList>
    </citation>
    <scope>NUCLEOTIDE SEQUENCE [LARGE SCALE GENOMIC DNA]</scope>
    <source>
        <strain evidence="9 10">NL-1724</strain>
    </source>
</reference>
<name>A0A550CEF0_9AGAR</name>
<evidence type="ECO:0000256" key="8">
    <source>
        <dbReference type="SAM" id="Phobius"/>
    </source>
</evidence>
<evidence type="ECO:0000256" key="3">
    <source>
        <dbReference type="ARBA" id="ARBA00022692"/>
    </source>
</evidence>
<dbReference type="Proteomes" id="UP000320762">
    <property type="component" value="Unassembled WGS sequence"/>
</dbReference>
<keyword evidence="4 8" id="KW-1133">Transmembrane helix</keyword>
<keyword evidence="5" id="KW-0406">Ion transport</keyword>
<dbReference type="AlphaFoldDB" id="A0A550CEF0"/>
<dbReference type="Pfam" id="PF02386">
    <property type="entry name" value="TrkH"/>
    <property type="match status" value="1"/>
</dbReference>
<feature type="transmembrane region" description="Helical" evidence="8">
    <location>
        <begin position="732"/>
        <end position="748"/>
    </location>
</feature>
<organism evidence="9 10">
    <name type="scientific">Schizophyllum amplum</name>
    <dbReference type="NCBI Taxonomy" id="97359"/>
    <lineage>
        <taxon>Eukaryota</taxon>
        <taxon>Fungi</taxon>
        <taxon>Dikarya</taxon>
        <taxon>Basidiomycota</taxon>
        <taxon>Agaricomycotina</taxon>
        <taxon>Agaricomycetes</taxon>
        <taxon>Agaricomycetidae</taxon>
        <taxon>Agaricales</taxon>
        <taxon>Schizophyllaceae</taxon>
        <taxon>Schizophyllum</taxon>
    </lineage>
</organism>
<dbReference type="STRING" id="97359.A0A550CEF0"/>
<feature type="region of interest" description="Disordered" evidence="7">
    <location>
        <begin position="829"/>
        <end position="870"/>
    </location>
</feature>
<evidence type="ECO:0000313" key="10">
    <source>
        <dbReference type="Proteomes" id="UP000320762"/>
    </source>
</evidence>
<feature type="transmembrane region" description="Helical" evidence="8">
    <location>
        <begin position="658"/>
        <end position="675"/>
    </location>
</feature>
<feature type="region of interest" description="Disordered" evidence="7">
    <location>
        <begin position="1"/>
        <end position="26"/>
    </location>
</feature>
<proteinExistence type="predicted"/>
<dbReference type="InterPro" id="IPR051143">
    <property type="entry name" value="TrkH_K-transport"/>
</dbReference>
<evidence type="ECO:0000256" key="6">
    <source>
        <dbReference type="ARBA" id="ARBA00023136"/>
    </source>
</evidence>
<keyword evidence="10" id="KW-1185">Reference proteome</keyword>
<dbReference type="GO" id="GO:0005886">
    <property type="term" value="C:plasma membrane"/>
    <property type="evidence" value="ECO:0007669"/>
    <property type="project" value="TreeGrafter"/>
</dbReference>
<dbReference type="EMBL" id="VDMD01000010">
    <property type="protein sequence ID" value="TRM63167.1"/>
    <property type="molecule type" value="Genomic_DNA"/>
</dbReference>
<protein>
    <submittedName>
        <fullName evidence="9">Cation transport protein-domain-containing protein</fullName>
    </submittedName>
</protein>
<dbReference type="GO" id="GO:0030007">
    <property type="term" value="P:intracellular potassium ion homeostasis"/>
    <property type="evidence" value="ECO:0007669"/>
    <property type="project" value="TreeGrafter"/>
</dbReference>
<dbReference type="InterPro" id="IPR003445">
    <property type="entry name" value="Cat_transpt"/>
</dbReference>
<feature type="region of interest" description="Disordered" evidence="7">
    <location>
        <begin position="324"/>
        <end position="367"/>
    </location>
</feature>
<dbReference type="PANTHER" id="PTHR31064">
    <property type="entry name" value="POTASSIUM TRANSPORT PROTEIN DDB_G0292412-RELATED"/>
    <property type="match status" value="1"/>
</dbReference>
<feature type="transmembrane region" description="Helical" evidence="8">
    <location>
        <begin position="760"/>
        <end position="779"/>
    </location>
</feature>
<feature type="transmembrane region" description="Helical" evidence="8">
    <location>
        <begin position="38"/>
        <end position="60"/>
    </location>
</feature>
<keyword evidence="6 8" id="KW-0472">Membrane</keyword>
<accession>A0A550CEF0</accession>
<evidence type="ECO:0000256" key="7">
    <source>
        <dbReference type="SAM" id="MobiDB-lite"/>
    </source>
</evidence>
<feature type="transmembrane region" description="Helical" evidence="8">
    <location>
        <begin position="502"/>
        <end position="521"/>
    </location>
</feature>
<comment type="caution">
    <text evidence="9">The sequence shown here is derived from an EMBL/GenBank/DDBJ whole genome shotgun (WGS) entry which is preliminary data.</text>
</comment>
<keyword evidence="2" id="KW-0813">Transport</keyword>
<feature type="transmembrane region" description="Helical" evidence="8">
    <location>
        <begin position="533"/>
        <end position="551"/>
    </location>
</feature>
<dbReference type="GO" id="GO:0140107">
    <property type="term" value="F:high-affinity potassium ion transmembrane transporter activity"/>
    <property type="evidence" value="ECO:0007669"/>
    <property type="project" value="TreeGrafter"/>
</dbReference>
<evidence type="ECO:0000313" key="9">
    <source>
        <dbReference type="EMBL" id="TRM63167.1"/>
    </source>
</evidence>
<feature type="region of interest" description="Disordered" evidence="7">
    <location>
        <begin position="235"/>
        <end position="258"/>
    </location>
</feature>
<feature type="transmembrane region" description="Helical" evidence="8">
    <location>
        <begin position="111"/>
        <end position="132"/>
    </location>
</feature>
<evidence type="ECO:0000256" key="4">
    <source>
        <dbReference type="ARBA" id="ARBA00022989"/>
    </source>
</evidence>
<evidence type="ECO:0000256" key="1">
    <source>
        <dbReference type="ARBA" id="ARBA00004141"/>
    </source>
</evidence>
<sequence length="884" mass="96686">MAADLENGQKAPDGADPGQSPPRTPLQKVWDELTDFNFFRVHLLAFTLVPLALSGIFYAAGPRTGSTHTNSSTDGAINISYLDSLFLCYSAMTVCGLATANLSVLSPVQQVILYVLMLCGNITTVSYAMLLVRMRYFRVKCEYVVKKEMEEHRRLPMWMQRSKEGIIDAISAPMNTLGPTDAAAHGMKPGQSDTFLGVSVQNPTPGPTPAATLVERHQSRPRLFEQFLSDAQILSSSPQSGNVSLPGLTPVTSRASNASRGDWVDVGRASGIDAKRANDLGRRRKQTGGNTRAPGVAFADEVERQQKMMQRFPTRRGTTVLAPRGTMIYPPNLPPVRQSTHARPARKNAVDMTGPPYSDPLSTRHESPHKYTGLGGFPGPVALLAAAARAAAPGVTDKLKKSLEVETERHASHDSLLSGLAGRLRVWRNGYFDTDELSEDDVEKIGGAEYRALRLLSYLVPAYIIFTQALSLLLFVPWLDATGAYKGVFAGAEGGQVRPVNLWWFGVFQVMSAYTGGGMSLVDAGMVPFRGAWAMIVGIAFCILAGNHALVNHLSWLLSKSTNNGTELSQATLFLLKYPRRCFIYLFPAPQTWFLLICLIVFSAAEWLMFPILNAGLAFYTELPAAERTVSGLFQGLAARASGFPIVPLADAAPALQFLYIVMMYIAVYPVALSIRSTNVYEERSLGVFEAPTEDEEEEPDVIDQDMRELAPRERVGRYVGWHLRRQVSVDIWWLVWGVFLVAIIERANLMDPDKKWFDMFRVIFELVSAFGGIGLSLGFPDDNYAFVGAMRPLSKIIVIIIMVRGRHRGLPVAVDRAVLLPRELVTQSGTENAGPGQSMSEAPKTQSADTPGEKQSTSTANDGQMATNFESMTTVGIAGGCSR</sequence>
<feature type="transmembrane region" description="Helical" evidence="8">
    <location>
        <begin position="593"/>
        <end position="620"/>
    </location>
</feature>
<evidence type="ECO:0000256" key="2">
    <source>
        <dbReference type="ARBA" id="ARBA00022448"/>
    </source>
</evidence>
<dbReference type="OrthoDB" id="9999863at2759"/>
<feature type="transmembrane region" description="Helical" evidence="8">
    <location>
        <begin position="81"/>
        <end position="105"/>
    </location>
</feature>
<dbReference type="PANTHER" id="PTHR31064:SF30">
    <property type="entry name" value="HIGH-AFFINITY POTASSIUM TRANSPORT PROTEIN-RELATED"/>
    <property type="match status" value="1"/>
</dbReference>
<keyword evidence="3 8" id="KW-0812">Transmembrane</keyword>